<dbReference type="OrthoDB" id="5854261at2759"/>
<evidence type="ECO:0000313" key="4">
    <source>
        <dbReference type="WBParaSite" id="nOo.2.0.1.t10775-RA"/>
    </source>
</evidence>
<protein>
    <submittedName>
        <fullName evidence="4">Autophagy-related protein</fullName>
    </submittedName>
</protein>
<reference evidence="4" key="1">
    <citation type="submission" date="2016-06" db="UniProtKB">
        <authorList>
            <consortium name="WormBaseParasite"/>
        </authorList>
    </citation>
    <scope>IDENTIFICATION</scope>
</reference>
<feature type="region of interest" description="Disordered" evidence="1">
    <location>
        <begin position="1"/>
        <end position="27"/>
    </location>
</feature>
<name>A0A182ERK7_ONCOC</name>
<gene>
    <name evidence="2" type="ORF">NOO_LOCUS10775</name>
</gene>
<keyword evidence="3" id="KW-1185">Reference proteome</keyword>
<dbReference type="EMBL" id="UYRW01006570">
    <property type="protein sequence ID" value="VDM94502.1"/>
    <property type="molecule type" value="Genomic_DNA"/>
</dbReference>
<dbReference type="WBParaSite" id="nOo.2.0.1.t10775-RA">
    <property type="protein sequence ID" value="nOo.2.0.1.t10775-RA"/>
    <property type="gene ID" value="nOo.2.0.1.g10775"/>
</dbReference>
<evidence type="ECO:0000313" key="2">
    <source>
        <dbReference type="EMBL" id="VDM94502.1"/>
    </source>
</evidence>
<accession>A0A182ERK7</accession>
<evidence type="ECO:0000256" key="1">
    <source>
        <dbReference type="SAM" id="MobiDB-lite"/>
    </source>
</evidence>
<dbReference type="Proteomes" id="UP000271087">
    <property type="component" value="Unassembled WGS sequence"/>
</dbReference>
<organism evidence="4">
    <name type="scientific">Onchocerca ochengi</name>
    <name type="common">Filarial nematode worm</name>
    <dbReference type="NCBI Taxonomy" id="42157"/>
    <lineage>
        <taxon>Eukaryota</taxon>
        <taxon>Metazoa</taxon>
        <taxon>Ecdysozoa</taxon>
        <taxon>Nematoda</taxon>
        <taxon>Chromadorea</taxon>
        <taxon>Rhabditida</taxon>
        <taxon>Spirurina</taxon>
        <taxon>Spiruromorpha</taxon>
        <taxon>Filarioidea</taxon>
        <taxon>Onchocercidae</taxon>
        <taxon>Onchocerca</taxon>
    </lineage>
</organism>
<reference evidence="2 3" key="2">
    <citation type="submission" date="2018-08" db="EMBL/GenBank/DDBJ databases">
        <authorList>
            <person name="Laetsch R D."/>
            <person name="Stevens L."/>
            <person name="Kumar S."/>
            <person name="Blaxter L. M."/>
        </authorList>
    </citation>
    <scope>NUCLEOTIDE SEQUENCE [LARGE SCALE GENOMIC DNA]</scope>
</reference>
<evidence type="ECO:0000313" key="3">
    <source>
        <dbReference type="Proteomes" id="UP000271087"/>
    </source>
</evidence>
<feature type="compositionally biased region" description="Polar residues" evidence="1">
    <location>
        <begin position="1"/>
        <end position="26"/>
    </location>
</feature>
<proteinExistence type="predicted"/>
<sequence>PQSNHSTIQADAIQSANNDKNGNGSSFDDLINDQLKQLPDKLPVLLPCGVVRDAAKRLKNVNCNALAGFIIFRTDLRPVIHSELFFLYL</sequence>
<dbReference type="AlphaFoldDB" id="A0A182ERK7"/>